<gene>
    <name evidence="3" type="ORF">ESP62_008100</name>
</gene>
<feature type="domain" description="Transposase IS30-like HTH" evidence="2">
    <location>
        <begin position="37"/>
        <end position="77"/>
    </location>
</feature>
<dbReference type="SUPFAM" id="SSF46689">
    <property type="entry name" value="Homeodomain-like"/>
    <property type="match status" value="1"/>
</dbReference>
<proteinExistence type="predicted"/>
<sequence length="93" mass="10103">MFGPTPLVLSSANPNNLPALGSPARRDPSKAKPRAGRRRITEKDRRRIVELYERGVSSRAVASEVGLSKATVLNVLKSEHVVRRPPGQSCCAN</sequence>
<evidence type="ECO:0000259" key="2">
    <source>
        <dbReference type="Pfam" id="PF13936"/>
    </source>
</evidence>
<accession>A0A641AMH7</accession>
<dbReference type="EMBL" id="SDPP02000002">
    <property type="protein sequence ID" value="KAA1378323.1"/>
    <property type="molecule type" value="Genomic_DNA"/>
</dbReference>
<reference evidence="3" key="1">
    <citation type="submission" date="2019-09" db="EMBL/GenBank/DDBJ databases">
        <authorList>
            <person name="Li J."/>
        </authorList>
    </citation>
    <scope>NUCLEOTIDE SEQUENCE [LARGE SCALE GENOMIC DNA]</scope>
    <source>
        <strain evidence="3">NRBC 14897</strain>
    </source>
</reference>
<dbReference type="AlphaFoldDB" id="A0A641AMH7"/>
<dbReference type="RefSeq" id="WP_129182888.1">
    <property type="nucleotide sequence ID" value="NZ_JAGIOG010000001.1"/>
</dbReference>
<organism evidence="3 4">
    <name type="scientific">Aeromicrobium fastidiosum</name>
    <dbReference type="NCBI Taxonomy" id="52699"/>
    <lineage>
        <taxon>Bacteria</taxon>
        <taxon>Bacillati</taxon>
        <taxon>Actinomycetota</taxon>
        <taxon>Actinomycetes</taxon>
        <taxon>Propionibacteriales</taxon>
        <taxon>Nocardioidaceae</taxon>
        <taxon>Aeromicrobium</taxon>
    </lineage>
</organism>
<dbReference type="Proteomes" id="UP001515100">
    <property type="component" value="Unassembled WGS sequence"/>
</dbReference>
<protein>
    <submittedName>
        <fullName evidence="3">Helix-turn-helix domain-containing protein</fullName>
    </submittedName>
</protein>
<evidence type="ECO:0000313" key="3">
    <source>
        <dbReference type="EMBL" id="KAA1378323.1"/>
    </source>
</evidence>
<evidence type="ECO:0000256" key="1">
    <source>
        <dbReference type="SAM" id="MobiDB-lite"/>
    </source>
</evidence>
<dbReference type="Pfam" id="PF13936">
    <property type="entry name" value="HTH_38"/>
    <property type="match status" value="1"/>
</dbReference>
<comment type="caution">
    <text evidence="3">The sequence shown here is derived from an EMBL/GenBank/DDBJ whole genome shotgun (WGS) entry which is preliminary data.</text>
</comment>
<feature type="region of interest" description="Disordered" evidence="1">
    <location>
        <begin position="1"/>
        <end position="43"/>
    </location>
</feature>
<keyword evidence="4" id="KW-1185">Reference proteome</keyword>
<dbReference type="OrthoDB" id="10010893at2"/>
<evidence type="ECO:0000313" key="4">
    <source>
        <dbReference type="Proteomes" id="UP001515100"/>
    </source>
</evidence>
<dbReference type="InterPro" id="IPR025246">
    <property type="entry name" value="IS30-like_HTH"/>
</dbReference>
<name>A0A641AMH7_9ACTN</name>
<dbReference type="InterPro" id="IPR009057">
    <property type="entry name" value="Homeodomain-like_sf"/>
</dbReference>
<dbReference type="Gene3D" id="1.10.10.60">
    <property type="entry name" value="Homeodomain-like"/>
    <property type="match status" value="1"/>
</dbReference>